<dbReference type="AlphaFoldDB" id="M1MZA5"/>
<gene>
    <name evidence="2" type="ORF">Cspa_c29560</name>
</gene>
<keyword evidence="1" id="KW-0812">Transmembrane</keyword>
<dbReference type="RefSeq" id="WP_015393036.1">
    <property type="nucleotide sequence ID" value="NC_020291.1"/>
</dbReference>
<dbReference type="OrthoDB" id="3183239at2"/>
<dbReference type="PATRIC" id="fig|931276.5.peg.2971"/>
<dbReference type="InterPro" id="IPR009060">
    <property type="entry name" value="UBA-like_sf"/>
</dbReference>
<dbReference type="SUPFAM" id="SSF46934">
    <property type="entry name" value="UBA-like"/>
    <property type="match status" value="1"/>
</dbReference>
<dbReference type="KEGG" id="csr:Cspa_c29560"/>
<dbReference type="Proteomes" id="UP000011728">
    <property type="component" value="Chromosome"/>
</dbReference>
<evidence type="ECO:0000313" key="3">
    <source>
        <dbReference type="Proteomes" id="UP000011728"/>
    </source>
</evidence>
<sequence>MEEHKLIERLTKETNISYEDAKIALEISNWDVLDAVICLEEKGKIQRPSSSIFYTNENKGNYNRNEITNIQQQENKQNWKKREHNFEGFFVKVCKLIDTCNNIFLEIRKENKTFLRIPITVILVLVVFAFWIFIPLYILGLFFDIDFSLSGQRIEINKINQVLKAISLNVKRLKDKFKKGY</sequence>
<keyword evidence="1" id="KW-0472">Membrane</keyword>
<keyword evidence="3" id="KW-1185">Reference proteome</keyword>
<organism evidence="2 3">
    <name type="scientific">Clostridium saccharoperbutylacetonicum N1-4(HMT)</name>
    <dbReference type="NCBI Taxonomy" id="931276"/>
    <lineage>
        <taxon>Bacteria</taxon>
        <taxon>Bacillati</taxon>
        <taxon>Bacillota</taxon>
        <taxon>Clostridia</taxon>
        <taxon>Eubacteriales</taxon>
        <taxon>Clostridiaceae</taxon>
        <taxon>Clostridium</taxon>
    </lineage>
</organism>
<keyword evidence="1" id="KW-1133">Transmembrane helix</keyword>
<dbReference type="EMBL" id="CP004121">
    <property type="protein sequence ID" value="AGF56717.1"/>
    <property type="molecule type" value="Genomic_DNA"/>
</dbReference>
<evidence type="ECO:0000313" key="2">
    <source>
        <dbReference type="EMBL" id="AGF56717.1"/>
    </source>
</evidence>
<dbReference type="Gene3D" id="1.10.8.10">
    <property type="entry name" value="DNA helicase RuvA subunit, C-terminal domain"/>
    <property type="match status" value="1"/>
</dbReference>
<dbReference type="STRING" id="36745.CLSAP_26910"/>
<evidence type="ECO:0000256" key="1">
    <source>
        <dbReference type="SAM" id="Phobius"/>
    </source>
</evidence>
<feature type="transmembrane region" description="Helical" evidence="1">
    <location>
        <begin position="117"/>
        <end position="143"/>
    </location>
</feature>
<accession>M1MZA5</accession>
<reference evidence="2 3" key="1">
    <citation type="submission" date="2013-02" db="EMBL/GenBank/DDBJ databases">
        <title>Genome sequence of Clostridium saccharoperbutylacetonicum N1-4(HMT).</title>
        <authorList>
            <person name="Poehlein A."/>
            <person name="Daniel R."/>
        </authorList>
    </citation>
    <scope>NUCLEOTIDE SEQUENCE [LARGE SCALE GENOMIC DNA]</scope>
    <source>
        <strain evidence="3">N1-4(HMT)</strain>
    </source>
</reference>
<dbReference type="eggNOG" id="COG1308">
    <property type="taxonomic scope" value="Bacteria"/>
</dbReference>
<proteinExistence type="predicted"/>
<protein>
    <submittedName>
        <fullName evidence="2">Uncharacterized protein</fullName>
    </submittedName>
</protein>
<dbReference type="HOGENOM" id="CLU_115782_1_0_9"/>
<name>M1MZA5_9CLOT</name>